<dbReference type="Proteomes" id="UP000648257">
    <property type="component" value="Unassembled WGS sequence"/>
</dbReference>
<dbReference type="Pfam" id="PF00126">
    <property type="entry name" value="HTH_1"/>
    <property type="match status" value="1"/>
</dbReference>
<dbReference type="Gene3D" id="3.40.190.10">
    <property type="entry name" value="Periplasmic binding protein-like II"/>
    <property type="match status" value="2"/>
</dbReference>
<dbReference type="Pfam" id="PF03466">
    <property type="entry name" value="LysR_substrate"/>
    <property type="match status" value="1"/>
</dbReference>
<dbReference type="PRINTS" id="PR00039">
    <property type="entry name" value="HTHLYSR"/>
</dbReference>
<dbReference type="PANTHER" id="PTHR30537">
    <property type="entry name" value="HTH-TYPE TRANSCRIPTIONAL REGULATOR"/>
    <property type="match status" value="1"/>
</dbReference>
<comment type="caution">
    <text evidence="6">The sequence shown here is derived from an EMBL/GenBank/DDBJ whole genome shotgun (WGS) entry which is preliminary data.</text>
</comment>
<dbReference type="PROSITE" id="PS50931">
    <property type="entry name" value="HTH_LYSR"/>
    <property type="match status" value="1"/>
</dbReference>
<dbReference type="CDD" id="cd08432">
    <property type="entry name" value="PBP2_GcdR_TrpI_HvrB_AmpR_like"/>
    <property type="match status" value="1"/>
</dbReference>
<dbReference type="EMBL" id="JACOFW010000037">
    <property type="protein sequence ID" value="MBC3809535.1"/>
    <property type="molecule type" value="Genomic_DNA"/>
</dbReference>
<protein>
    <submittedName>
        <fullName evidence="6">Transcriptional regulator GcvA</fullName>
    </submittedName>
</protein>
<dbReference type="PANTHER" id="PTHR30537:SF79">
    <property type="entry name" value="TRANSCRIPTIONAL REGULATOR-RELATED"/>
    <property type="match status" value="1"/>
</dbReference>
<comment type="similarity">
    <text evidence="1">Belongs to the LysR transcriptional regulatory family.</text>
</comment>
<dbReference type="NCBIfam" id="NF008352">
    <property type="entry name" value="PRK11139.1"/>
    <property type="match status" value="1"/>
</dbReference>
<keyword evidence="2" id="KW-0805">Transcription regulation</keyword>
<dbReference type="InterPro" id="IPR000847">
    <property type="entry name" value="LysR_HTH_N"/>
</dbReference>
<name>A0ABR6X9M6_9BURK</name>
<sequence>MLPTSLNSLTTFEAAARHQSYSLAAAELHITHSAISQQMRVLEDSLGVTLFERKGRQMQLTAEGTQLLKQIQPALRQISRALAQLKTEKRTPAIRVATLQSFATFWLLPRLRQFQNAHPDLAIHIQAAIGLVNLDKTQTDIAIRFGLGKWEDYDAEKLLDDQLYPVCSPDFNGGRFPASPKHLRNFRILCVENGREWQNWSQLAGIEITSFKHETHHSDSNLMLTAAKAGQGIAVARHSLVAGEIEAGNLVRLFDLIAPSDYSYYLVTPKGLQKNDALQAFEQWLKKEAKVFARKLLA</sequence>
<dbReference type="SUPFAM" id="SSF46785">
    <property type="entry name" value="Winged helix' DNA-binding domain"/>
    <property type="match status" value="1"/>
</dbReference>
<evidence type="ECO:0000256" key="1">
    <source>
        <dbReference type="ARBA" id="ARBA00009437"/>
    </source>
</evidence>
<proteinExistence type="inferred from homology"/>
<reference evidence="6 7" key="1">
    <citation type="submission" date="2020-08" db="EMBL/GenBank/DDBJ databases">
        <title>Novel species isolated from subtropical streams in China.</title>
        <authorList>
            <person name="Lu H."/>
        </authorList>
    </citation>
    <scope>NUCLEOTIDE SEQUENCE [LARGE SCALE GENOMIC DNA]</scope>
    <source>
        <strain evidence="6 7">KACC 16656</strain>
    </source>
</reference>
<evidence type="ECO:0000256" key="3">
    <source>
        <dbReference type="ARBA" id="ARBA00023125"/>
    </source>
</evidence>
<feature type="domain" description="HTH lysR-type" evidence="5">
    <location>
        <begin position="4"/>
        <end position="61"/>
    </location>
</feature>
<organism evidence="6 7">
    <name type="scientific">Undibacterium seohonense</name>
    <dbReference type="NCBI Taxonomy" id="1344950"/>
    <lineage>
        <taxon>Bacteria</taxon>
        <taxon>Pseudomonadati</taxon>
        <taxon>Pseudomonadota</taxon>
        <taxon>Betaproteobacteria</taxon>
        <taxon>Burkholderiales</taxon>
        <taxon>Oxalobacteraceae</taxon>
        <taxon>Undibacterium</taxon>
    </lineage>
</organism>
<dbReference type="RefSeq" id="WP_186924591.1">
    <property type="nucleotide sequence ID" value="NZ_JACOFW010000037.1"/>
</dbReference>
<evidence type="ECO:0000256" key="4">
    <source>
        <dbReference type="ARBA" id="ARBA00023163"/>
    </source>
</evidence>
<keyword evidence="3" id="KW-0238">DNA-binding</keyword>
<dbReference type="InterPro" id="IPR058163">
    <property type="entry name" value="LysR-type_TF_proteobact-type"/>
</dbReference>
<accession>A0ABR6X9M6</accession>
<keyword evidence="7" id="KW-1185">Reference proteome</keyword>
<evidence type="ECO:0000313" key="6">
    <source>
        <dbReference type="EMBL" id="MBC3809535.1"/>
    </source>
</evidence>
<keyword evidence="4" id="KW-0804">Transcription</keyword>
<evidence type="ECO:0000256" key="2">
    <source>
        <dbReference type="ARBA" id="ARBA00023015"/>
    </source>
</evidence>
<evidence type="ECO:0000313" key="7">
    <source>
        <dbReference type="Proteomes" id="UP000648257"/>
    </source>
</evidence>
<dbReference type="Gene3D" id="1.10.10.10">
    <property type="entry name" value="Winged helix-like DNA-binding domain superfamily/Winged helix DNA-binding domain"/>
    <property type="match status" value="1"/>
</dbReference>
<dbReference type="InterPro" id="IPR036390">
    <property type="entry name" value="WH_DNA-bd_sf"/>
</dbReference>
<dbReference type="SUPFAM" id="SSF53850">
    <property type="entry name" value="Periplasmic binding protein-like II"/>
    <property type="match status" value="1"/>
</dbReference>
<gene>
    <name evidence="6" type="primary">gcvA</name>
    <name evidence="6" type="ORF">H8K52_19520</name>
</gene>
<evidence type="ECO:0000259" key="5">
    <source>
        <dbReference type="PROSITE" id="PS50931"/>
    </source>
</evidence>
<dbReference type="InterPro" id="IPR036388">
    <property type="entry name" value="WH-like_DNA-bd_sf"/>
</dbReference>
<dbReference type="InterPro" id="IPR005119">
    <property type="entry name" value="LysR_subst-bd"/>
</dbReference>